<accession>A0A077PKA1</accession>
<sequence>MNSYLENVSIEIKINKMNFIIISIFYSLDCELVFFKFFREMYFFIVIECDDGVFIYYFL</sequence>
<evidence type="ECO:0000313" key="2">
    <source>
        <dbReference type="Proteomes" id="UP000028500"/>
    </source>
</evidence>
<gene>
    <name evidence="1" type="ORF">XBKQ1_450003</name>
</gene>
<name>A0A077PKA1_XENBV</name>
<evidence type="ECO:0000313" key="1">
    <source>
        <dbReference type="EMBL" id="CDH21468.1"/>
    </source>
</evidence>
<dbReference type="Proteomes" id="UP000028500">
    <property type="component" value="Unassembled WGS sequence"/>
</dbReference>
<reference evidence="1" key="1">
    <citation type="submission" date="2013-07" db="EMBL/GenBank/DDBJ databases">
        <title>Sub-species coevolution in mutualistic symbiosis.</title>
        <authorList>
            <person name="Murfin K."/>
            <person name="Klassen J."/>
            <person name="Lee M."/>
            <person name="Forst S."/>
            <person name="Stock P."/>
            <person name="Goodrich-Blair H."/>
        </authorList>
    </citation>
    <scope>NUCLEOTIDE SEQUENCE [LARGE SCALE GENOMIC DNA]</scope>
    <source>
        <strain evidence="1">Kraussei Quebec</strain>
    </source>
</reference>
<protein>
    <submittedName>
        <fullName evidence="1">Uncharacterized protein</fullName>
    </submittedName>
</protein>
<dbReference type="AlphaFoldDB" id="A0A077PKA1"/>
<proteinExistence type="predicted"/>
<organism evidence="1 2">
    <name type="scientific">Xenorhabdus bovienii str. kraussei Quebec</name>
    <dbReference type="NCBI Taxonomy" id="1398203"/>
    <lineage>
        <taxon>Bacteria</taxon>
        <taxon>Pseudomonadati</taxon>
        <taxon>Pseudomonadota</taxon>
        <taxon>Gammaproteobacteria</taxon>
        <taxon>Enterobacterales</taxon>
        <taxon>Morganellaceae</taxon>
        <taxon>Xenorhabdus</taxon>
    </lineage>
</organism>
<comment type="caution">
    <text evidence="1">The sequence shown here is derived from an EMBL/GenBank/DDBJ whole genome shotgun (WGS) entry which is preliminary data.</text>
</comment>
<dbReference type="HOGENOM" id="CLU_210518_0_0_6"/>
<dbReference type="EMBL" id="CBSY010000234">
    <property type="protein sequence ID" value="CDH21468.1"/>
    <property type="molecule type" value="Genomic_DNA"/>
</dbReference>
<keyword evidence="2" id="KW-1185">Reference proteome</keyword>